<protein>
    <recommendedName>
        <fullName evidence="10">UDP-N-acetylglucosamine--N-acetylmuramyl-(pentapeptide) pyrophosphoryl-undecaprenol N-acetylglucosamine transferase</fullName>
        <ecNumber evidence="10">2.4.1.227</ecNumber>
    </recommendedName>
    <alternativeName>
        <fullName evidence="10">Undecaprenyl-PP-MurNAc-pentapeptide-UDPGlcNAc GlcNAc transferase</fullName>
    </alternativeName>
</protein>
<dbReference type="CDD" id="cd03785">
    <property type="entry name" value="GT28_MurG"/>
    <property type="match status" value="1"/>
</dbReference>
<dbReference type="Proteomes" id="UP000242700">
    <property type="component" value="Unassembled WGS sequence"/>
</dbReference>
<comment type="subcellular location">
    <subcellularLocation>
        <location evidence="10">Cell membrane</location>
        <topology evidence="10">Peripheral membrane protein</topology>
        <orientation evidence="10">Cytoplasmic side</orientation>
    </subcellularLocation>
</comment>
<evidence type="ECO:0000256" key="2">
    <source>
        <dbReference type="ARBA" id="ARBA00022618"/>
    </source>
</evidence>
<dbReference type="RefSeq" id="WP_092594748.1">
    <property type="nucleotide sequence ID" value="NZ_BMCN01000001.1"/>
</dbReference>
<evidence type="ECO:0000256" key="9">
    <source>
        <dbReference type="ARBA" id="ARBA00023316"/>
    </source>
</evidence>
<keyword evidence="6 10" id="KW-0573">Peptidoglycan synthesis</keyword>
<dbReference type="Pfam" id="PF03033">
    <property type="entry name" value="Glyco_transf_28"/>
    <property type="match status" value="1"/>
</dbReference>
<evidence type="ECO:0000256" key="3">
    <source>
        <dbReference type="ARBA" id="ARBA00022676"/>
    </source>
</evidence>
<dbReference type="OrthoDB" id="9808936at2"/>
<dbReference type="GO" id="GO:0005886">
    <property type="term" value="C:plasma membrane"/>
    <property type="evidence" value="ECO:0007669"/>
    <property type="project" value="UniProtKB-SubCell"/>
</dbReference>
<sequence length="358" mass="39821">MVSENKKVMLTGGGTVGHVMLNKLLIPELEKKNVQPHYIGSKKGIEKDIIKDLDIPYHEISSGKLRRYLSFENLKDIFKVVKGVTDAKKILKREKPLFVFSKGGFVSVPVVLAAAATDVPVYIHESDLTPGLANRIAGKFATKVYCTFEKTVDKFTDTNAEYLGPVIRPELLAGSNEKGHALTGFNSAKPVVIIMGGSLGAKKINEFVHANIDALTDKYQVIHLTGKGNTNDKIKSPGYIQYEFVNDELADLLAISDIVISRSGSNAIFELLLAKKPMILVPLGLDQSRGDQIQNAKYFKKQGYAELLEEEHLNRENLFEKLDFIEKNYSEITYKMTQFKHGFEPASLADKLIEEASQ</sequence>
<reference evidence="15" key="1">
    <citation type="submission" date="2016-10" db="EMBL/GenBank/DDBJ databases">
        <authorList>
            <person name="Varghese N."/>
            <person name="Submissions S."/>
        </authorList>
    </citation>
    <scope>NUCLEOTIDE SEQUENCE [LARGE SCALE GENOMIC DNA]</scope>
    <source>
        <strain evidence="15">CGMCC 1.8911</strain>
    </source>
</reference>
<comment type="caution">
    <text evidence="10">Lacks conserved residue(s) required for the propagation of feature annotation.</text>
</comment>
<evidence type="ECO:0000256" key="8">
    <source>
        <dbReference type="ARBA" id="ARBA00023306"/>
    </source>
</evidence>
<dbReference type="Proteomes" id="UP001519348">
    <property type="component" value="Unassembled WGS sequence"/>
</dbReference>
<comment type="function">
    <text evidence="10">Cell wall formation. Catalyzes the transfer of a GlcNAc subunit on undecaprenyl-pyrophosphoryl-MurNAc-pentapeptide (lipid intermediate I) to form undecaprenyl-pyrophosphoryl-MurNAc-(pentapeptide)GlcNAc (lipid intermediate II).</text>
</comment>
<feature type="domain" description="Glycosyltransferase family 28 N-terminal" evidence="11">
    <location>
        <begin position="8"/>
        <end position="145"/>
    </location>
</feature>
<comment type="similarity">
    <text evidence="10">Belongs to the glycosyltransferase 28 family. MurG subfamily.</text>
</comment>
<dbReference type="InterPro" id="IPR004276">
    <property type="entry name" value="GlycoTrans_28_N"/>
</dbReference>
<dbReference type="HAMAP" id="MF_00033">
    <property type="entry name" value="MurG"/>
    <property type="match status" value="1"/>
</dbReference>
<keyword evidence="1 10" id="KW-1003">Cell membrane</keyword>
<evidence type="ECO:0000313" key="13">
    <source>
        <dbReference type="EMBL" id="MBP1951831.1"/>
    </source>
</evidence>
<dbReference type="InterPro" id="IPR006009">
    <property type="entry name" value="GlcNAc_MurG"/>
</dbReference>
<dbReference type="GO" id="GO:0051301">
    <property type="term" value="P:cell division"/>
    <property type="evidence" value="ECO:0007669"/>
    <property type="project" value="UniProtKB-KW"/>
</dbReference>
<dbReference type="PANTHER" id="PTHR21015:SF27">
    <property type="entry name" value="UDP-N-ACETYLGLUCOSAMINE--N-ACETYLMURAMYL-(PENTAPEPTIDE) PYROPHOSPHORYL-UNDECAPRENOL N-ACETYLGLUCOSAMINE TRANSFERASE"/>
    <property type="match status" value="1"/>
</dbReference>
<comment type="pathway">
    <text evidence="10">Cell wall biogenesis; peptidoglycan biosynthesis.</text>
</comment>
<dbReference type="EMBL" id="FNFI01000001">
    <property type="protein sequence ID" value="SDJ60071.1"/>
    <property type="molecule type" value="Genomic_DNA"/>
</dbReference>
<reference evidence="14" key="2">
    <citation type="submission" date="2016-10" db="EMBL/GenBank/DDBJ databases">
        <authorList>
            <person name="de Groot N.N."/>
        </authorList>
    </citation>
    <scope>NUCLEOTIDE SEQUENCE [LARGE SCALE GENOMIC DNA]</scope>
    <source>
        <strain evidence="14">CGMCC 1.8911</strain>
    </source>
</reference>
<dbReference type="Pfam" id="PF04101">
    <property type="entry name" value="Glyco_tran_28_C"/>
    <property type="match status" value="1"/>
</dbReference>
<keyword evidence="4 10" id="KW-0808">Transferase</keyword>
<feature type="binding site" evidence="10">
    <location>
        <position position="198"/>
    </location>
    <ligand>
        <name>UDP-N-acetyl-alpha-D-glucosamine</name>
        <dbReference type="ChEBI" id="CHEBI:57705"/>
    </ligand>
</feature>
<dbReference type="STRING" id="586411.SAMN05216187_101188"/>
<evidence type="ECO:0000259" key="12">
    <source>
        <dbReference type="Pfam" id="PF04101"/>
    </source>
</evidence>
<dbReference type="EMBL" id="JAGGKN010000002">
    <property type="protein sequence ID" value="MBP1951831.1"/>
    <property type="molecule type" value="Genomic_DNA"/>
</dbReference>
<dbReference type="PANTHER" id="PTHR21015">
    <property type="entry name" value="UDP-N-ACETYLGLUCOSAMINE--N-ACETYLMURAMYL-(PENTAPEPTIDE) PYROPHOSPHORYL-UNDECAPRENOL N-ACETYLGLUCOSAMINE TRANSFERASE 1"/>
    <property type="match status" value="1"/>
</dbReference>
<keyword evidence="7 10" id="KW-0472">Membrane</keyword>
<dbReference type="GO" id="GO:0009252">
    <property type="term" value="P:peptidoglycan biosynthetic process"/>
    <property type="evidence" value="ECO:0007669"/>
    <property type="project" value="UniProtKB-UniRule"/>
</dbReference>
<dbReference type="AlphaFoldDB" id="A0A1G8V204"/>
<dbReference type="GO" id="GO:0071555">
    <property type="term" value="P:cell wall organization"/>
    <property type="evidence" value="ECO:0007669"/>
    <property type="project" value="UniProtKB-KW"/>
</dbReference>
<dbReference type="Gene3D" id="3.40.50.2000">
    <property type="entry name" value="Glycogen Phosphorylase B"/>
    <property type="match status" value="2"/>
</dbReference>
<name>A0A1G8V204_9STAP</name>
<dbReference type="GO" id="GO:0050511">
    <property type="term" value="F:undecaprenyldiphospho-muramoylpentapeptide beta-N-acetylglucosaminyltransferase activity"/>
    <property type="evidence" value="ECO:0007669"/>
    <property type="project" value="UniProtKB-UniRule"/>
</dbReference>
<evidence type="ECO:0000256" key="5">
    <source>
        <dbReference type="ARBA" id="ARBA00022960"/>
    </source>
</evidence>
<reference evidence="13 16" key="3">
    <citation type="submission" date="2021-03" db="EMBL/GenBank/DDBJ databases">
        <title>Genomic Encyclopedia of Type Strains, Phase IV (KMG-IV): sequencing the most valuable type-strain genomes for metagenomic binning, comparative biology and taxonomic classification.</title>
        <authorList>
            <person name="Goeker M."/>
        </authorList>
    </citation>
    <scope>NUCLEOTIDE SEQUENCE [LARGE SCALE GENOMIC DNA]</scope>
    <source>
        <strain evidence="13 16">DSM 22420</strain>
    </source>
</reference>
<gene>
    <name evidence="10" type="primary">murG</name>
    <name evidence="13" type="ORF">J2Z27_000866</name>
    <name evidence="14" type="ORF">SAMN05216187_101188</name>
</gene>
<dbReference type="GO" id="GO:0008360">
    <property type="term" value="P:regulation of cell shape"/>
    <property type="evidence" value="ECO:0007669"/>
    <property type="project" value="UniProtKB-KW"/>
</dbReference>
<accession>A0A1G8V204</accession>
<keyword evidence="16" id="KW-1185">Reference proteome</keyword>
<dbReference type="UniPathway" id="UPA00219"/>
<keyword evidence="5 10" id="KW-0133">Cell shape</keyword>
<evidence type="ECO:0000313" key="16">
    <source>
        <dbReference type="Proteomes" id="UP001519348"/>
    </source>
</evidence>
<evidence type="ECO:0000313" key="14">
    <source>
        <dbReference type="EMBL" id="SDJ60071.1"/>
    </source>
</evidence>
<dbReference type="GO" id="GO:0005975">
    <property type="term" value="P:carbohydrate metabolic process"/>
    <property type="evidence" value="ECO:0007669"/>
    <property type="project" value="InterPro"/>
</dbReference>
<evidence type="ECO:0000256" key="10">
    <source>
        <dbReference type="HAMAP-Rule" id="MF_00033"/>
    </source>
</evidence>
<dbReference type="SUPFAM" id="SSF53756">
    <property type="entry name" value="UDP-Glycosyltransferase/glycogen phosphorylase"/>
    <property type="match status" value="1"/>
</dbReference>
<feature type="binding site" evidence="10">
    <location>
        <position position="292"/>
    </location>
    <ligand>
        <name>UDP-N-acetyl-alpha-D-glucosamine</name>
        <dbReference type="ChEBI" id="CHEBI:57705"/>
    </ligand>
</feature>
<evidence type="ECO:0000256" key="7">
    <source>
        <dbReference type="ARBA" id="ARBA00023136"/>
    </source>
</evidence>
<evidence type="ECO:0000256" key="4">
    <source>
        <dbReference type="ARBA" id="ARBA00022679"/>
    </source>
</evidence>
<proteinExistence type="inferred from homology"/>
<evidence type="ECO:0000313" key="15">
    <source>
        <dbReference type="Proteomes" id="UP000242700"/>
    </source>
</evidence>
<dbReference type="EC" id="2.4.1.227" evidence="10"/>
<feature type="domain" description="Glycosyl transferase family 28 C-terminal" evidence="12">
    <location>
        <begin position="191"/>
        <end position="339"/>
    </location>
</feature>
<organism evidence="14 15">
    <name type="scientific">Jeotgalicoccus aerolatus</name>
    <dbReference type="NCBI Taxonomy" id="709510"/>
    <lineage>
        <taxon>Bacteria</taxon>
        <taxon>Bacillati</taxon>
        <taxon>Bacillota</taxon>
        <taxon>Bacilli</taxon>
        <taxon>Bacillales</taxon>
        <taxon>Staphylococcaceae</taxon>
        <taxon>Jeotgalicoccus</taxon>
    </lineage>
</organism>
<keyword evidence="8 10" id="KW-0131">Cell cycle</keyword>
<keyword evidence="3 10" id="KW-0328">Glycosyltransferase</keyword>
<keyword evidence="2 10" id="KW-0132">Cell division</keyword>
<evidence type="ECO:0000259" key="11">
    <source>
        <dbReference type="Pfam" id="PF03033"/>
    </source>
</evidence>
<evidence type="ECO:0000256" key="1">
    <source>
        <dbReference type="ARBA" id="ARBA00022475"/>
    </source>
</evidence>
<dbReference type="InterPro" id="IPR007235">
    <property type="entry name" value="Glyco_trans_28_C"/>
</dbReference>
<evidence type="ECO:0000256" key="6">
    <source>
        <dbReference type="ARBA" id="ARBA00022984"/>
    </source>
</evidence>
<feature type="binding site" evidence="10">
    <location>
        <position position="168"/>
    </location>
    <ligand>
        <name>UDP-N-acetyl-alpha-D-glucosamine</name>
        <dbReference type="ChEBI" id="CHEBI:57705"/>
    </ligand>
</feature>
<dbReference type="NCBIfam" id="NF009102">
    <property type="entry name" value="PRK12446.1"/>
    <property type="match status" value="1"/>
</dbReference>
<keyword evidence="9 10" id="KW-0961">Cell wall biogenesis/degradation</keyword>
<comment type="catalytic activity">
    <reaction evidence="10">
        <text>di-trans,octa-cis-undecaprenyl diphospho-N-acetyl-alpha-D-muramoyl-L-alanyl-D-glutamyl-meso-2,6-diaminopimeloyl-D-alanyl-D-alanine + UDP-N-acetyl-alpha-D-glucosamine = di-trans,octa-cis-undecaprenyl diphospho-[N-acetyl-alpha-D-glucosaminyl-(1-&gt;4)]-N-acetyl-alpha-D-muramoyl-L-alanyl-D-glutamyl-meso-2,6-diaminopimeloyl-D-alanyl-D-alanine + UDP + H(+)</text>
        <dbReference type="Rhea" id="RHEA:31227"/>
        <dbReference type="ChEBI" id="CHEBI:15378"/>
        <dbReference type="ChEBI" id="CHEBI:57705"/>
        <dbReference type="ChEBI" id="CHEBI:58223"/>
        <dbReference type="ChEBI" id="CHEBI:61387"/>
        <dbReference type="ChEBI" id="CHEBI:61388"/>
        <dbReference type="EC" id="2.4.1.227"/>
    </reaction>
</comment>